<name>A0A163M9B6_ABSGL</name>
<accession>A0A163M9B6</accession>
<organism evidence="2">
    <name type="scientific">Absidia glauca</name>
    <name type="common">Pin mould</name>
    <dbReference type="NCBI Taxonomy" id="4829"/>
    <lineage>
        <taxon>Eukaryota</taxon>
        <taxon>Fungi</taxon>
        <taxon>Fungi incertae sedis</taxon>
        <taxon>Mucoromycota</taxon>
        <taxon>Mucoromycotina</taxon>
        <taxon>Mucoromycetes</taxon>
        <taxon>Mucorales</taxon>
        <taxon>Cunninghamellaceae</taxon>
        <taxon>Absidia</taxon>
    </lineage>
</organism>
<dbReference type="AlphaFoldDB" id="A0A163M9B6"/>
<dbReference type="OMA" id="IMAMILE"/>
<dbReference type="STRING" id="4829.A0A163M9B6"/>
<dbReference type="InterPro" id="IPR040632">
    <property type="entry name" value="Sulfotransfer_4"/>
</dbReference>
<dbReference type="InParanoid" id="A0A163M9B6"/>
<dbReference type="InterPro" id="IPR027417">
    <property type="entry name" value="P-loop_NTPase"/>
</dbReference>
<dbReference type="Proteomes" id="UP000078561">
    <property type="component" value="Unassembled WGS sequence"/>
</dbReference>
<gene>
    <name evidence="2" type="primary">ABSGL_08360.1 scaffold 10076</name>
</gene>
<dbReference type="SUPFAM" id="SSF52540">
    <property type="entry name" value="P-loop containing nucleoside triphosphate hydrolases"/>
    <property type="match status" value="1"/>
</dbReference>
<proteinExistence type="predicted"/>
<keyword evidence="3" id="KW-1185">Reference proteome</keyword>
<evidence type="ECO:0000313" key="2">
    <source>
        <dbReference type="EMBL" id="SAM02559.1"/>
    </source>
</evidence>
<dbReference type="Pfam" id="PF17784">
    <property type="entry name" value="Sulfotransfer_4"/>
    <property type="match status" value="1"/>
</dbReference>
<protein>
    <recommendedName>
        <fullName evidence="4">Sulfotransferase domain-containing protein</fullName>
    </recommendedName>
</protein>
<dbReference type="Gene3D" id="3.40.50.300">
    <property type="entry name" value="P-loop containing nucleotide triphosphate hydrolases"/>
    <property type="match status" value="1"/>
</dbReference>
<feature type="region of interest" description="Disordered" evidence="1">
    <location>
        <begin position="197"/>
        <end position="217"/>
    </location>
</feature>
<evidence type="ECO:0008006" key="4">
    <source>
        <dbReference type="Google" id="ProtNLM"/>
    </source>
</evidence>
<evidence type="ECO:0000313" key="3">
    <source>
        <dbReference type="Proteomes" id="UP000078561"/>
    </source>
</evidence>
<evidence type="ECO:0000256" key="1">
    <source>
        <dbReference type="SAM" id="MobiDB-lite"/>
    </source>
</evidence>
<dbReference type="PANTHER" id="PTHR36978:SF4">
    <property type="entry name" value="P-LOOP CONTAINING NUCLEOSIDE TRIPHOSPHATE HYDROLASE PROTEIN"/>
    <property type="match status" value="1"/>
</dbReference>
<sequence length="217" mass="25138">MPLEIIGAGFGRTGTLSLHHALEKLGYPTHHMIMVKNDPDQDVGVWNRAYDNPETHEDEWEKVYGKYRAAIDWPTAAFYEELSQCYPEAKVILTVRSPESWFKSMHKTSFPILLSDTTGFSQNTIDAFDMSRHVILEGLMEKDLEKIYDEAFMCRYFEEHIEKVKRTIPADRLLIYEIGSGWEPLCKFLGKDVPNEPYPSTNNQDSFEKTFETLTKT</sequence>
<dbReference type="EMBL" id="LT553919">
    <property type="protein sequence ID" value="SAM02559.1"/>
    <property type="molecule type" value="Genomic_DNA"/>
</dbReference>
<dbReference type="PANTHER" id="PTHR36978">
    <property type="entry name" value="P-LOOP CONTAINING NUCLEOTIDE TRIPHOSPHATE HYDROLASE"/>
    <property type="match status" value="1"/>
</dbReference>
<dbReference type="OrthoDB" id="408152at2759"/>
<reference evidence="2" key="1">
    <citation type="submission" date="2016-04" db="EMBL/GenBank/DDBJ databases">
        <authorList>
            <person name="Evans L.H."/>
            <person name="Alamgir A."/>
            <person name="Owens N."/>
            <person name="Weber N.D."/>
            <person name="Virtaneva K."/>
            <person name="Barbian K."/>
            <person name="Babar A."/>
            <person name="Rosenke K."/>
        </authorList>
    </citation>
    <scope>NUCLEOTIDE SEQUENCE [LARGE SCALE GENOMIC DNA]</scope>
    <source>
        <strain evidence="2">CBS 101.48</strain>
    </source>
</reference>